<feature type="transmembrane region" description="Helical" evidence="1">
    <location>
        <begin position="79"/>
        <end position="97"/>
    </location>
</feature>
<reference evidence="4 5" key="1">
    <citation type="submission" date="2018-09" db="EMBL/GenBank/DDBJ databases">
        <title>The draft genome of Acinetobacter spp. strains.</title>
        <authorList>
            <person name="Qin J."/>
            <person name="Feng Y."/>
            <person name="Zong Z."/>
        </authorList>
    </citation>
    <scope>NUCLEOTIDE SEQUENCE [LARGE SCALE GENOMIC DNA]</scope>
    <source>
        <strain evidence="4 5">WCHAc060096</strain>
    </source>
</reference>
<dbReference type="InterPro" id="IPR048376">
    <property type="entry name" value="YqiJ_N"/>
</dbReference>
<dbReference type="InterPro" id="IPR010840">
    <property type="entry name" value="YqiJ_OB"/>
</dbReference>
<keyword evidence="5" id="KW-1185">Reference proteome</keyword>
<name>A0A3A8F519_9GAMM</name>
<comment type="caution">
    <text evidence="4">The sequence shown here is derived from an EMBL/GenBank/DDBJ whole genome shotgun (WGS) entry which is preliminary data.</text>
</comment>
<evidence type="ECO:0000313" key="4">
    <source>
        <dbReference type="EMBL" id="RKG36251.1"/>
    </source>
</evidence>
<keyword evidence="1" id="KW-1133">Transmembrane helix</keyword>
<gene>
    <name evidence="4" type="ORF">D7V21_01270</name>
</gene>
<feature type="transmembrane region" description="Helical" evidence="1">
    <location>
        <begin position="12"/>
        <end position="34"/>
    </location>
</feature>
<dbReference type="Pfam" id="PF21001">
    <property type="entry name" value="YqiJ_N"/>
    <property type="match status" value="1"/>
</dbReference>
<evidence type="ECO:0000259" key="3">
    <source>
        <dbReference type="Pfam" id="PF21001"/>
    </source>
</evidence>
<feature type="domain" description="Inner membrane protein YqiJ OB-fold" evidence="2">
    <location>
        <begin position="150"/>
        <end position="211"/>
    </location>
</feature>
<protein>
    <submittedName>
        <fullName evidence="4">DUF1449 family protein</fullName>
    </submittedName>
</protein>
<dbReference type="OrthoDB" id="7207054at2"/>
<keyword evidence="1" id="KW-0812">Transmembrane</keyword>
<dbReference type="EMBL" id="RAXU01000001">
    <property type="protein sequence ID" value="RKG36251.1"/>
    <property type="molecule type" value="Genomic_DNA"/>
</dbReference>
<dbReference type="Pfam" id="PF07290">
    <property type="entry name" value="YqiJ_OB"/>
    <property type="match status" value="1"/>
</dbReference>
<organism evidence="4 5">
    <name type="scientific">Acinetobacter guerrae</name>
    <dbReference type="NCBI Taxonomy" id="1843371"/>
    <lineage>
        <taxon>Bacteria</taxon>
        <taxon>Pseudomonadati</taxon>
        <taxon>Pseudomonadota</taxon>
        <taxon>Gammaproteobacteria</taxon>
        <taxon>Moraxellales</taxon>
        <taxon>Moraxellaceae</taxon>
        <taxon>Acinetobacter</taxon>
    </lineage>
</organism>
<dbReference type="AlphaFoldDB" id="A0A3A8F519"/>
<proteinExistence type="predicted"/>
<feature type="domain" description="Inner membrane protein YqiJ N-terminal" evidence="3">
    <location>
        <begin position="11"/>
        <end position="127"/>
    </location>
</feature>
<feature type="transmembrane region" description="Helical" evidence="1">
    <location>
        <begin position="109"/>
        <end position="129"/>
    </location>
</feature>
<keyword evidence="1" id="KW-0472">Membrane</keyword>
<dbReference type="RefSeq" id="WP_120368718.1">
    <property type="nucleotide sequence ID" value="NZ_LXGN01000045.1"/>
</dbReference>
<evidence type="ECO:0000256" key="1">
    <source>
        <dbReference type="SAM" id="Phobius"/>
    </source>
</evidence>
<evidence type="ECO:0000259" key="2">
    <source>
        <dbReference type="Pfam" id="PF07290"/>
    </source>
</evidence>
<dbReference type="Proteomes" id="UP000269001">
    <property type="component" value="Unassembled WGS sequence"/>
</dbReference>
<accession>A0A3A8F519</accession>
<evidence type="ECO:0000313" key="5">
    <source>
        <dbReference type="Proteomes" id="UP000269001"/>
    </source>
</evidence>
<sequence length="217" mass="24775">MLWELFTHPSNYIFSISLVLCFAIGILELVLLLIGGSSQVLDQFLPEQLNDYQPNVDLDADQSMFWQFFDWLYLGRIPLLIWLIVFLTTYALTGFIIQGTFYTFTEHFFSVWLIAPAVLFLAMPFVRWASALISKIIPKDETTAIFSEDLIGHQAKIILGIAQANSPAQAKVKDQFGQTHYVLVEPEQDEIFQQGQTVTLTRKTKFGFQAISQHTND</sequence>